<evidence type="ECO:0000313" key="3">
    <source>
        <dbReference type="EMBL" id="CAE8607481.1"/>
    </source>
</evidence>
<dbReference type="EMBL" id="CAJNNV010021773">
    <property type="protein sequence ID" value="CAE8607481.1"/>
    <property type="molecule type" value="Genomic_DNA"/>
</dbReference>
<feature type="compositionally biased region" description="Low complexity" evidence="1">
    <location>
        <begin position="288"/>
        <end position="304"/>
    </location>
</feature>
<evidence type="ECO:0000313" key="4">
    <source>
        <dbReference type="Proteomes" id="UP000654075"/>
    </source>
</evidence>
<dbReference type="GO" id="GO:0008017">
    <property type="term" value="F:microtubule binding"/>
    <property type="evidence" value="ECO:0007669"/>
    <property type="project" value="InterPro"/>
</dbReference>
<dbReference type="GO" id="GO:0005516">
    <property type="term" value="F:calmodulin binding"/>
    <property type="evidence" value="ECO:0007669"/>
    <property type="project" value="InterPro"/>
</dbReference>
<proteinExistence type="predicted"/>
<dbReference type="Pfam" id="PF08683">
    <property type="entry name" value="CAMSAP_CKK"/>
    <property type="match status" value="1"/>
</dbReference>
<feature type="compositionally biased region" description="Basic residues" evidence="1">
    <location>
        <begin position="264"/>
        <end position="274"/>
    </location>
</feature>
<feature type="non-terminal residue" evidence="3">
    <location>
        <position position="1"/>
    </location>
</feature>
<feature type="domain" description="CKK" evidence="2">
    <location>
        <begin position="409"/>
        <end position="547"/>
    </location>
</feature>
<keyword evidence="4" id="KW-1185">Reference proteome</keyword>
<feature type="region of interest" description="Disordered" evidence="1">
    <location>
        <begin position="98"/>
        <end position="137"/>
    </location>
</feature>
<comment type="caution">
    <text evidence="3">The sequence shown here is derived from an EMBL/GenBank/DDBJ whole genome shotgun (WGS) entry which is preliminary data.</text>
</comment>
<sequence length="547" mass="57521">ESQALPARSAVADHAASSDVSLAVQAVEDETSLTLGAQTLRSCLARTLDGPDDQDFMSMATELKTLRRPERGTASLAARYEDQDDHVLFQSTSSLAVRSLDADGEESPVRPGPPLRSPDGRDASQWPGSVGEELRRSQARSEAALRASGIAAERAVLEAATRLRVGLEALSQSQALLLQLSRRSVQPPAALESSKDDSPAACPGKAGDGEWDGGAVLLSAEDEAVTGQRRRGGVEVVVESPTCASMQQRFQERRERSLSAQAKGRAKSAPRKRGPSPSPRVRGGKPDAGSVSASCPSAPVPGAASDGGKSAENPPQLEPCRDEAVGGSVDTGGIPGLRAPPGRPPRGPGVVAAASAAASAAPAIAGDGEGVVSNSVVGSSGSRPPSVGRPRPASAAQAGDASRRSVSAGSAGRKAIGIQSNRKLVRNALEKYCLKGDANREQREQVMRSFDEELQRYERFIILFRSIHTGRHDLRALYGHLEGTVSRVLQVLPSPPHLEERMVAQCLRYDSGGKEFKEIPGVQEPLSVADAVFLHPQYLQKSRVVVP</sequence>
<dbReference type="AlphaFoldDB" id="A0A813F1T3"/>
<evidence type="ECO:0000256" key="1">
    <source>
        <dbReference type="SAM" id="MobiDB-lite"/>
    </source>
</evidence>
<dbReference type="SMART" id="SM01051">
    <property type="entry name" value="CAMSAP_CKK"/>
    <property type="match status" value="1"/>
</dbReference>
<dbReference type="SUPFAM" id="SSF50346">
    <property type="entry name" value="PRC-barrel domain"/>
    <property type="match status" value="1"/>
</dbReference>
<accession>A0A813F1T3</accession>
<dbReference type="PROSITE" id="PS51508">
    <property type="entry name" value="CKK"/>
    <property type="match status" value="1"/>
</dbReference>
<gene>
    <name evidence="3" type="ORF">PGLA1383_LOCUS25413</name>
</gene>
<dbReference type="PANTHER" id="PTHR21595:SF0">
    <property type="entry name" value="PATRONIN"/>
    <property type="match status" value="1"/>
</dbReference>
<feature type="region of interest" description="Disordered" evidence="1">
    <location>
        <begin position="375"/>
        <end position="413"/>
    </location>
</feature>
<dbReference type="PANTHER" id="PTHR21595">
    <property type="entry name" value="PATRONIN"/>
    <property type="match status" value="1"/>
</dbReference>
<feature type="region of interest" description="Disordered" evidence="1">
    <location>
        <begin position="188"/>
        <end position="351"/>
    </location>
</feature>
<dbReference type="InterPro" id="IPR032940">
    <property type="entry name" value="CAMSAP"/>
</dbReference>
<reference evidence="3" key="1">
    <citation type="submission" date="2021-02" db="EMBL/GenBank/DDBJ databases">
        <authorList>
            <person name="Dougan E. K."/>
            <person name="Rhodes N."/>
            <person name="Thang M."/>
            <person name="Chan C."/>
        </authorList>
    </citation>
    <scope>NUCLEOTIDE SEQUENCE</scope>
</reference>
<evidence type="ECO:0000259" key="2">
    <source>
        <dbReference type="PROSITE" id="PS51508"/>
    </source>
</evidence>
<dbReference type="InterPro" id="IPR038209">
    <property type="entry name" value="CKK_dom_sf"/>
</dbReference>
<dbReference type="InterPro" id="IPR014797">
    <property type="entry name" value="CKK_CAMSAP"/>
</dbReference>
<name>A0A813F1T3_POLGL</name>
<organism evidence="3 4">
    <name type="scientific">Polarella glacialis</name>
    <name type="common">Dinoflagellate</name>
    <dbReference type="NCBI Taxonomy" id="89957"/>
    <lineage>
        <taxon>Eukaryota</taxon>
        <taxon>Sar</taxon>
        <taxon>Alveolata</taxon>
        <taxon>Dinophyceae</taxon>
        <taxon>Suessiales</taxon>
        <taxon>Suessiaceae</taxon>
        <taxon>Polarella</taxon>
    </lineage>
</organism>
<protein>
    <recommendedName>
        <fullName evidence="2">CKK domain-containing protein</fullName>
    </recommendedName>
</protein>
<dbReference type="OrthoDB" id="2125658at2759"/>
<dbReference type="InterPro" id="IPR011033">
    <property type="entry name" value="PRC_barrel-like_sf"/>
</dbReference>
<dbReference type="Proteomes" id="UP000654075">
    <property type="component" value="Unassembled WGS sequence"/>
</dbReference>
<dbReference type="Gene3D" id="3.10.20.360">
    <property type="entry name" value="CKK domain"/>
    <property type="match status" value="1"/>
</dbReference>